<evidence type="ECO:0000256" key="1">
    <source>
        <dbReference type="SAM" id="Phobius"/>
    </source>
</evidence>
<keyword evidence="1" id="KW-0812">Transmembrane</keyword>
<evidence type="ECO:0000313" key="3">
    <source>
        <dbReference type="EMBL" id="MBY70191.1"/>
    </source>
</evidence>
<feature type="chain" id="PRO_5015728387" evidence="2">
    <location>
        <begin position="22"/>
        <end position="142"/>
    </location>
</feature>
<keyword evidence="2" id="KW-0732">Signal</keyword>
<dbReference type="EMBL" id="GGMS01000988">
    <property type="protein sequence ID" value="MBY70191.1"/>
    <property type="molecule type" value="Transcribed_RNA"/>
</dbReference>
<organism evidence="3">
    <name type="scientific">Sipha flava</name>
    <name type="common">yellow sugarcane aphid</name>
    <dbReference type="NCBI Taxonomy" id="143950"/>
    <lineage>
        <taxon>Eukaryota</taxon>
        <taxon>Metazoa</taxon>
        <taxon>Ecdysozoa</taxon>
        <taxon>Arthropoda</taxon>
        <taxon>Hexapoda</taxon>
        <taxon>Insecta</taxon>
        <taxon>Pterygota</taxon>
        <taxon>Neoptera</taxon>
        <taxon>Paraneoptera</taxon>
        <taxon>Hemiptera</taxon>
        <taxon>Sternorrhyncha</taxon>
        <taxon>Aphidomorpha</taxon>
        <taxon>Aphidoidea</taxon>
        <taxon>Aphididae</taxon>
        <taxon>Sipha</taxon>
    </lineage>
</organism>
<keyword evidence="1" id="KW-0472">Membrane</keyword>
<evidence type="ECO:0000256" key="2">
    <source>
        <dbReference type="SAM" id="SignalP"/>
    </source>
</evidence>
<sequence>MIFASHNALFSLLSNAHGTSAIWSSDKNAPRQPCDIVLGTDRKFESVTIVVNVFQTQRSADLIPTRLPNQFTSVFSTSYGVFFVDDWVGRGGTGDTRLRLVKRACSGRTRTVIIIIIIIFLFPYGFRKTKEIKQTNKQIKEQ</sequence>
<accession>A0A2S2PXK9</accession>
<feature type="transmembrane region" description="Helical" evidence="1">
    <location>
        <begin position="109"/>
        <end position="126"/>
    </location>
</feature>
<dbReference type="AlphaFoldDB" id="A0A2S2PXK9"/>
<reference evidence="3" key="1">
    <citation type="submission" date="2018-04" db="EMBL/GenBank/DDBJ databases">
        <title>Transcriptome assembly of Sipha flava.</title>
        <authorList>
            <person name="Scully E.D."/>
            <person name="Geib S.M."/>
            <person name="Palmer N.A."/>
            <person name="Koch K."/>
            <person name="Bradshaw J."/>
            <person name="Heng-Moss T."/>
            <person name="Sarath G."/>
        </authorList>
    </citation>
    <scope>NUCLEOTIDE SEQUENCE</scope>
</reference>
<proteinExistence type="predicted"/>
<protein>
    <submittedName>
        <fullName evidence="3">Uncharacterized protein</fullName>
    </submittedName>
</protein>
<feature type="signal peptide" evidence="2">
    <location>
        <begin position="1"/>
        <end position="21"/>
    </location>
</feature>
<gene>
    <name evidence="3" type="ORF">g.15363</name>
</gene>
<name>A0A2S2PXK9_9HEMI</name>
<keyword evidence="1" id="KW-1133">Transmembrane helix</keyword>